<dbReference type="AlphaFoldDB" id="A0A0N5BL68"/>
<protein>
    <submittedName>
        <fullName evidence="2">FLYWCH-type domain-containing protein</fullName>
    </submittedName>
</protein>
<sequence>MQEVKYEAYLRNYRRSVCFQPESVIAVRKPEKNNKHCNSDRSCRAKYRIKVHRIRGLVYYQCHKKMFRSLYHAKLYAKGRRGRYVRFGIEDRILFKNEDPPCEISKDKKYFRERSKSVV</sequence>
<proteinExistence type="predicted"/>
<keyword evidence="1" id="KW-1185">Reference proteome</keyword>
<reference evidence="2" key="1">
    <citation type="submission" date="2017-02" db="UniProtKB">
        <authorList>
            <consortium name="WormBaseParasite"/>
        </authorList>
    </citation>
    <scope>IDENTIFICATION</scope>
</reference>
<evidence type="ECO:0000313" key="2">
    <source>
        <dbReference type="WBParaSite" id="SPAL_0000666900.1"/>
    </source>
</evidence>
<organism evidence="1 2">
    <name type="scientific">Strongyloides papillosus</name>
    <name type="common">Intestinal threadworm</name>
    <dbReference type="NCBI Taxonomy" id="174720"/>
    <lineage>
        <taxon>Eukaryota</taxon>
        <taxon>Metazoa</taxon>
        <taxon>Ecdysozoa</taxon>
        <taxon>Nematoda</taxon>
        <taxon>Chromadorea</taxon>
        <taxon>Rhabditida</taxon>
        <taxon>Tylenchina</taxon>
        <taxon>Panagrolaimomorpha</taxon>
        <taxon>Strongyloidoidea</taxon>
        <taxon>Strongyloididae</taxon>
        <taxon>Strongyloides</taxon>
    </lineage>
</organism>
<evidence type="ECO:0000313" key="1">
    <source>
        <dbReference type="Proteomes" id="UP000046392"/>
    </source>
</evidence>
<name>A0A0N5BL68_STREA</name>
<dbReference type="WBParaSite" id="SPAL_0000666900.1">
    <property type="protein sequence ID" value="SPAL_0000666900.1"/>
    <property type="gene ID" value="SPAL_0000666900"/>
</dbReference>
<accession>A0A0N5BL68</accession>
<dbReference type="Proteomes" id="UP000046392">
    <property type="component" value="Unplaced"/>
</dbReference>